<evidence type="ECO:0000256" key="1">
    <source>
        <dbReference type="SAM" id="MobiDB-lite"/>
    </source>
</evidence>
<dbReference type="Proteomes" id="UP000617743">
    <property type="component" value="Unassembled WGS sequence"/>
</dbReference>
<protein>
    <submittedName>
        <fullName evidence="2">Uncharacterized protein</fullName>
    </submittedName>
</protein>
<feature type="region of interest" description="Disordered" evidence="1">
    <location>
        <begin position="1"/>
        <end position="26"/>
    </location>
</feature>
<reference evidence="3" key="1">
    <citation type="journal article" date="2019" name="Int. J. Syst. Evol. Microbiol.">
        <title>The Global Catalogue of Microorganisms (GCM) 10K type strain sequencing project: providing services to taxonomists for standard genome sequencing and annotation.</title>
        <authorList>
            <consortium name="The Broad Institute Genomics Platform"/>
            <consortium name="The Broad Institute Genome Sequencing Center for Infectious Disease"/>
            <person name="Wu L."/>
            <person name="Ma J."/>
        </authorList>
    </citation>
    <scope>NUCLEOTIDE SEQUENCE [LARGE SCALE GENOMIC DNA]</scope>
    <source>
        <strain evidence="3">JCM 4866</strain>
    </source>
</reference>
<accession>A0ABQ2XR07</accession>
<comment type="caution">
    <text evidence="2">The sequence shown here is derived from an EMBL/GenBank/DDBJ whole genome shotgun (WGS) entry which is preliminary data.</text>
</comment>
<name>A0ABQ2XR07_9ACTN</name>
<evidence type="ECO:0000313" key="3">
    <source>
        <dbReference type="Proteomes" id="UP000617743"/>
    </source>
</evidence>
<evidence type="ECO:0000313" key="2">
    <source>
        <dbReference type="EMBL" id="GGX29450.1"/>
    </source>
</evidence>
<keyword evidence="3" id="KW-1185">Reference proteome</keyword>
<proteinExistence type="predicted"/>
<dbReference type="RefSeq" id="WP_190054316.1">
    <property type="nucleotide sequence ID" value="NZ_BMWC01000015.1"/>
</dbReference>
<sequence length="163" mass="18004">MVNDENAGFTLPRGASGFSRPKDGPLPETDLSTFRTALYAAARAAGGKVGELEKQAYPRTFHAATVFEGTGECVILCHAHHPWIAFAQERRNWYTEEFSAVPPWAPAFGDLGFTVLNRAQLTMPLSDVDTSVLTRGEWRAVRSYRITTLGGVLFNSWEILDGR</sequence>
<organism evidence="2 3">
    <name type="scientific">Streptomyces lomondensis</name>
    <dbReference type="NCBI Taxonomy" id="68229"/>
    <lineage>
        <taxon>Bacteria</taxon>
        <taxon>Bacillati</taxon>
        <taxon>Actinomycetota</taxon>
        <taxon>Actinomycetes</taxon>
        <taxon>Kitasatosporales</taxon>
        <taxon>Streptomycetaceae</taxon>
        <taxon>Streptomyces</taxon>
    </lineage>
</organism>
<dbReference type="EMBL" id="BMWC01000015">
    <property type="protein sequence ID" value="GGX29450.1"/>
    <property type="molecule type" value="Genomic_DNA"/>
</dbReference>
<gene>
    <name evidence="2" type="ORF">GCM10010383_69960</name>
</gene>